<evidence type="ECO:0000259" key="2">
    <source>
        <dbReference type="SMART" id="SM00642"/>
    </source>
</evidence>
<dbReference type="InterPro" id="IPR013780">
    <property type="entry name" value="Glyco_hydro_b"/>
</dbReference>
<dbReference type="PANTHER" id="PTHR10357">
    <property type="entry name" value="ALPHA-AMYLASE FAMILY MEMBER"/>
    <property type="match status" value="1"/>
</dbReference>
<dbReference type="GO" id="GO:0004556">
    <property type="term" value="F:alpha-amylase activity"/>
    <property type="evidence" value="ECO:0007669"/>
    <property type="project" value="InterPro"/>
</dbReference>
<protein>
    <submittedName>
        <fullName evidence="3">Unannotated protein</fullName>
    </submittedName>
</protein>
<proteinExistence type="inferred from homology"/>
<dbReference type="PRINTS" id="PR00110">
    <property type="entry name" value="ALPHAAMYLASE"/>
</dbReference>
<feature type="domain" description="Glycosyl hydrolase family 13 catalytic" evidence="2">
    <location>
        <begin position="40"/>
        <end position="462"/>
    </location>
</feature>
<evidence type="ECO:0000313" key="4">
    <source>
        <dbReference type="EMBL" id="CAB4702336.1"/>
    </source>
</evidence>
<organism evidence="3">
    <name type="scientific">freshwater metagenome</name>
    <dbReference type="NCBI Taxonomy" id="449393"/>
    <lineage>
        <taxon>unclassified sequences</taxon>
        <taxon>metagenomes</taxon>
        <taxon>ecological metagenomes</taxon>
    </lineage>
</organism>
<comment type="similarity">
    <text evidence="1">Belongs to the glycosyl hydrolase 13 family.</text>
</comment>
<accession>A0A6J6KU41</accession>
<dbReference type="EMBL" id="CAEZWO010000017">
    <property type="protein sequence ID" value="CAB4653327.1"/>
    <property type="molecule type" value="Genomic_DNA"/>
</dbReference>
<gene>
    <name evidence="3" type="ORF">UFOPK2254_00288</name>
    <name evidence="4" type="ORF">UFOPK2646_00529</name>
    <name evidence="5" type="ORF">UFOPK2907_00594</name>
    <name evidence="6" type="ORF">UFOPK4265_00135</name>
</gene>
<dbReference type="Pfam" id="PF00128">
    <property type="entry name" value="Alpha-amylase"/>
    <property type="match status" value="1"/>
</dbReference>
<reference evidence="3" key="1">
    <citation type="submission" date="2020-05" db="EMBL/GenBank/DDBJ databases">
        <authorList>
            <person name="Chiriac C."/>
            <person name="Salcher M."/>
            <person name="Ghai R."/>
            <person name="Kavagutti S V."/>
        </authorList>
    </citation>
    <scope>NUCLEOTIDE SEQUENCE</scope>
</reference>
<dbReference type="EMBL" id="CAEZYB010000044">
    <property type="protein sequence ID" value="CAB4702336.1"/>
    <property type="molecule type" value="Genomic_DNA"/>
</dbReference>
<dbReference type="GO" id="GO:0043169">
    <property type="term" value="F:cation binding"/>
    <property type="evidence" value="ECO:0007669"/>
    <property type="project" value="InterPro"/>
</dbReference>
<sequence>MKRKATFASLLAFFLLATSMATAASPALPTVGLAKDLIYFVMPDRYANGDRSNDSISGDIGFDPSEKAFFHGGDLKGLTGTCTSGDNGLARIKSLGFTAVWITPIVVQAPATSHGAGYHGYWGLDFLNVDPHLGTKDDLKAFMECAKKQHLKIILDVVTNHTGDVISYENQKAFIPAGQENAKSPSWLNDLTNYHNVGAMDKCWGDGSCLQIGDFYSLDDLATEKQAVYQGWADVYGKWIKDFGFSGFRVDTARHVDDNFFKNWSPLIQNSAQSAGISNFTIFGEVAINNVNDLMTYVRRNKLQTVLDFPFQKSATDFASGYSGAADLESLFLSDDLYTSATSDANNLVTFIGNHDMGRSAYIIESRKVQKANQLLPRTLLANALMYFSRGIPTVYYGDEVGMTGTGDGTDQLARQDMFPTQVGFWKSEARVGGKLIGNGDSFAVTATNPIAKYIKSLAALRSANPGLSNSQMQIRSTSGSLFVISKKDVKENREYVVAFNNSDKAQKAVVTTATSQGGWKVLLGSPIQVVKGEKITLTVPALSTVILKANKTIDLTSVKPGKLIVTEDDLTGFLEAKAALTTSDLLTVNFEAKMASGGGWQPLGVDTNAPYRVYIDPQDFLGQTLEIRATATNSKGKSYELSHATVSIPAS</sequence>
<dbReference type="EMBL" id="CAEZZR010000043">
    <property type="protein sequence ID" value="CAB4771816.1"/>
    <property type="molecule type" value="Genomic_DNA"/>
</dbReference>
<dbReference type="InterPro" id="IPR017853">
    <property type="entry name" value="GH"/>
</dbReference>
<dbReference type="AlphaFoldDB" id="A0A6J6KU41"/>
<dbReference type="Gene3D" id="3.20.20.80">
    <property type="entry name" value="Glycosidases"/>
    <property type="match status" value="1"/>
</dbReference>
<dbReference type="InterPro" id="IPR006047">
    <property type="entry name" value="GH13_cat_dom"/>
</dbReference>
<dbReference type="SMART" id="SM00642">
    <property type="entry name" value="Aamy"/>
    <property type="match status" value="1"/>
</dbReference>
<dbReference type="PANTHER" id="PTHR10357:SF209">
    <property type="entry name" value="PERIPLASMIC ALPHA-AMYLASE"/>
    <property type="match status" value="1"/>
</dbReference>
<dbReference type="Gene3D" id="2.60.40.1180">
    <property type="entry name" value="Golgi alpha-mannosidase II"/>
    <property type="match status" value="1"/>
</dbReference>
<name>A0A6J6KU41_9ZZZZ</name>
<dbReference type="GO" id="GO:0005975">
    <property type="term" value="P:carbohydrate metabolic process"/>
    <property type="evidence" value="ECO:0007669"/>
    <property type="project" value="InterPro"/>
</dbReference>
<dbReference type="InterPro" id="IPR006046">
    <property type="entry name" value="Alpha_amylase"/>
</dbReference>
<evidence type="ECO:0000313" key="5">
    <source>
        <dbReference type="EMBL" id="CAB4771816.1"/>
    </source>
</evidence>
<evidence type="ECO:0000256" key="1">
    <source>
        <dbReference type="ARBA" id="ARBA00008061"/>
    </source>
</evidence>
<dbReference type="EMBL" id="CAFBQK010000008">
    <property type="protein sequence ID" value="CAB5046321.1"/>
    <property type="molecule type" value="Genomic_DNA"/>
</dbReference>
<evidence type="ECO:0000313" key="6">
    <source>
        <dbReference type="EMBL" id="CAB5046321.1"/>
    </source>
</evidence>
<evidence type="ECO:0000313" key="3">
    <source>
        <dbReference type="EMBL" id="CAB4653327.1"/>
    </source>
</evidence>
<dbReference type="SUPFAM" id="SSF51445">
    <property type="entry name" value="(Trans)glycosidases"/>
    <property type="match status" value="1"/>
</dbReference>